<dbReference type="AlphaFoldDB" id="A0A6F8YUR0"/>
<dbReference type="EMBL" id="AP022871">
    <property type="protein sequence ID" value="BCB89915.1"/>
    <property type="molecule type" value="Genomic_DNA"/>
</dbReference>
<reference evidence="2 3" key="1">
    <citation type="submission" date="2020-03" db="EMBL/GenBank/DDBJ databases">
        <title>Whole genome shotgun sequence of Phytohabitans suffuscus NBRC 105367.</title>
        <authorList>
            <person name="Komaki H."/>
            <person name="Tamura T."/>
        </authorList>
    </citation>
    <scope>NUCLEOTIDE SEQUENCE [LARGE SCALE GENOMIC DNA]</scope>
    <source>
        <strain evidence="2 3">NBRC 105367</strain>
    </source>
</reference>
<evidence type="ECO:0000256" key="1">
    <source>
        <dbReference type="SAM" id="MobiDB-lite"/>
    </source>
</evidence>
<organism evidence="2 3">
    <name type="scientific">Phytohabitans suffuscus</name>
    <dbReference type="NCBI Taxonomy" id="624315"/>
    <lineage>
        <taxon>Bacteria</taxon>
        <taxon>Bacillati</taxon>
        <taxon>Actinomycetota</taxon>
        <taxon>Actinomycetes</taxon>
        <taxon>Micromonosporales</taxon>
        <taxon>Micromonosporaceae</taxon>
    </lineage>
</organism>
<dbReference type="KEGG" id="psuu:Psuf_072280"/>
<evidence type="ECO:0000313" key="3">
    <source>
        <dbReference type="Proteomes" id="UP000503011"/>
    </source>
</evidence>
<proteinExistence type="predicted"/>
<accession>A0A6F8YUR0</accession>
<dbReference type="Proteomes" id="UP000503011">
    <property type="component" value="Chromosome"/>
</dbReference>
<evidence type="ECO:0000313" key="2">
    <source>
        <dbReference type="EMBL" id="BCB89915.1"/>
    </source>
</evidence>
<gene>
    <name evidence="2" type="ORF">Psuf_072280</name>
</gene>
<name>A0A6F8YUR0_9ACTN</name>
<feature type="region of interest" description="Disordered" evidence="1">
    <location>
        <begin position="1"/>
        <end position="20"/>
    </location>
</feature>
<sequence>MLDPIPAAVTRSGMSWQSAPKMASTVRWPVISEPPKTGAGGSGLTIVRGGAITSTARKQPAFVGIEPSSRQRTA</sequence>
<keyword evidence="3" id="KW-1185">Reference proteome</keyword>
<reference evidence="2 3" key="2">
    <citation type="submission" date="2020-03" db="EMBL/GenBank/DDBJ databases">
        <authorList>
            <person name="Ichikawa N."/>
            <person name="Kimura A."/>
            <person name="Kitahashi Y."/>
            <person name="Uohara A."/>
        </authorList>
    </citation>
    <scope>NUCLEOTIDE SEQUENCE [LARGE SCALE GENOMIC DNA]</scope>
    <source>
        <strain evidence="2 3">NBRC 105367</strain>
    </source>
</reference>
<protein>
    <submittedName>
        <fullName evidence="2">Uncharacterized protein</fullName>
    </submittedName>
</protein>